<dbReference type="Gene3D" id="2.40.10.10">
    <property type="entry name" value="Trypsin-like serine proteases"/>
    <property type="match status" value="1"/>
</dbReference>
<dbReference type="PANTHER" id="PTHR24276">
    <property type="entry name" value="POLYSERASE-RELATED"/>
    <property type="match status" value="1"/>
</dbReference>
<dbReference type="Proteomes" id="UP000653454">
    <property type="component" value="Unassembled WGS sequence"/>
</dbReference>
<dbReference type="Pfam" id="PF00089">
    <property type="entry name" value="Trypsin"/>
    <property type="match status" value="1"/>
</dbReference>
<feature type="domain" description="Peptidase S1" evidence="7">
    <location>
        <begin position="22"/>
        <end position="265"/>
    </location>
</feature>
<comment type="similarity">
    <text evidence="1">Belongs to the peptidase S1 family.</text>
</comment>
<accession>A0A8S4F4A4</accession>
<feature type="signal peptide" evidence="6">
    <location>
        <begin position="1"/>
        <end position="15"/>
    </location>
</feature>
<dbReference type="GO" id="GO:0004252">
    <property type="term" value="F:serine-type endopeptidase activity"/>
    <property type="evidence" value="ECO:0007669"/>
    <property type="project" value="InterPro"/>
</dbReference>
<feature type="chain" id="PRO_5035755832" evidence="6">
    <location>
        <begin position="16"/>
        <end position="266"/>
    </location>
</feature>
<name>A0A8S4F4A4_PLUXY</name>
<sequence length="266" mass="29128">MRVYILLFIFGAAIAAPQPERIMGGGMTLIQYFPFFAGVQHGIFGAWSQHCGGSLLSDHVVLTAASCLERHLAITLRVRVGASTNFGGDPMDVSDFKMHSSWNSPIYENDIGLIFLRRRAVQSSYVGFASIAGASYTVPDNAVVVSIGLGVIRPDGSTPDFFQRTNLNIVNQDTCRQRYAHLKTQPGYEDTPIITENVMCTGFLTNDGRGFCSGDFGGPIIVEDEFENKTVVGVASWIHRCGDAVYPGVSTRVSRYSQWIVENSRV</sequence>
<dbReference type="InterPro" id="IPR050430">
    <property type="entry name" value="Peptidase_S1"/>
</dbReference>
<keyword evidence="2" id="KW-0645">Protease</keyword>
<keyword evidence="6" id="KW-0732">Signal</keyword>
<dbReference type="SMART" id="SM00020">
    <property type="entry name" value="Tryp_SPc"/>
    <property type="match status" value="1"/>
</dbReference>
<dbReference type="SUPFAM" id="SSF50494">
    <property type="entry name" value="Trypsin-like serine proteases"/>
    <property type="match status" value="1"/>
</dbReference>
<dbReference type="GO" id="GO:0006508">
    <property type="term" value="P:proteolysis"/>
    <property type="evidence" value="ECO:0007669"/>
    <property type="project" value="UniProtKB-KW"/>
</dbReference>
<evidence type="ECO:0000256" key="6">
    <source>
        <dbReference type="SAM" id="SignalP"/>
    </source>
</evidence>
<evidence type="ECO:0000256" key="5">
    <source>
        <dbReference type="ARBA" id="ARBA00023157"/>
    </source>
</evidence>
<keyword evidence="3" id="KW-0378">Hydrolase</keyword>
<keyword evidence="5" id="KW-1015">Disulfide bond</keyword>
<evidence type="ECO:0000259" key="7">
    <source>
        <dbReference type="PROSITE" id="PS50240"/>
    </source>
</evidence>
<dbReference type="PRINTS" id="PR00722">
    <property type="entry name" value="CHYMOTRYPSIN"/>
</dbReference>
<comment type="caution">
    <text evidence="8">The sequence shown here is derived from an EMBL/GenBank/DDBJ whole genome shotgun (WGS) entry which is preliminary data.</text>
</comment>
<keyword evidence="9" id="KW-1185">Reference proteome</keyword>
<organism evidence="8 9">
    <name type="scientific">Plutella xylostella</name>
    <name type="common">Diamondback moth</name>
    <name type="synonym">Plutella maculipennis</name>
    <dbReference type="NCBI Taxonomy" id="51655"/>
    <lineage>
        <taxon>Eukaryota</taxon>
        <taxon>Metazoa</taxon>
        <taxon>Ecdysozoa</taxon>
        <taxon>Arthropoda</taxon>
        <taxon>Hexapoda</taxon>
        <taxon>Insecta</taxon>
        <taxon>Pterygota</taxon>
        <taxon>Neoptera</taxon>
        <taxon>Endopterygota</taxon>
        <taxon>Lepidoptera</taxon>
        <taxon>Glossata</taxon>
        <taxon>Ditrysia</taxon>
        <taxon>Yponomeutoidea</taxon>
        <taxon>Plutellidae</taxon>
        <taxon>Plutella</taxon>
    </lineage>
</organism>
<evidence type="ECO:0000256" key="4">
    <source>
        <dbReference type="ARBA" id="ARBA00022825"/>
    </source>
</evidence>
<dbReference type="CDD" id="cd00190">
    <property type="entry name" value="Tryp_SPc"/>
    <property type="match status" value="1"/>
</dbReference>
<dbReference type="PANTHER" id="PTHR24276:SF98">
    <property type="entry name" value="FI18310P1-RELATED"/>
    <property type="match status" value="1"/>
</dbReference>
<evidence type="ECO:0000313" key="9">
    <source>
        <dbReference type="Proteomes" id="UP000653454"/>
    </source>
</evidence>
<dbReference type="InterPro" id="IPR001314">
    <property type="entry name" value="Peptidase_S1A"/>
</dbReference>
<gene>
    <name evidence="8" type="ORF">PLXY2_LOCUS7880</name>
</gene>
<evidence type="ECO:0000256" key="1">
    <source>
        <dbReference type="ARBA" id="ARBA00007664"/>
    </source>
</evidence>
<dbReference type="InterPro" id="IPR043504">
    <property type="entry name" value="Peptidase_S1_PA_chymotrypsin"/>
</dbReference>
<proteinExistence type="inferred from homology"/>
<evidence type="ECO:0000313" key="8">
    <source>
        <dbReference type="EMBL" id="CAG9123204.1"/>
    </source>
</evidence>
<evidence type="ECO:0000256" key="2">
    <source>
        <dbReference type="ARBA" id="ARBA00022670"/>
    </source>
</evidence>
<dbReference type="AlphaFoldDB" id="A0A8S4F4A4"/>
<dbReference type="InterPro" id="IPR001254">
    <property type="entry name" value="Trypsin_dom"/>
</dbReference>
<dbReference type="EMBL" id="CAJHNJ030000028">
    <property type="protein sequence ID" value="CAG9123204.1"/>
    <property type="molecule type" value="Genomic_DNA"/>
</dbReference>
<reference evidence="8" key="1">
    <citation type="submission" date="2020-11" db="EMBL/GenBank/DDBJ databases">
        <authorList>
            <person name="Whiteford S."/>
        </authorList>
    </citation>
    <scope>NUCLEOTIDE SEQUENCE</scope>
</reference>
<keyword evidence="4" id="KW-0720">Serine protease</keyword>
<protein>
    <submittedName>
        <fullName evidence="8">(diamondback moth) hypothetical protein</fullName>
    </submittedName>
</protein>
<dbReference type="InterPro" id="IPR009003">
    <property type="entry name" value="Peptidase_S1_PA"/>
</dbReference>
<dbReference type="PROSITE" id="PS50240">
    <property type="entry name" value="TRYPSIN_DOM"/>
    <property type="match status" value="1"/>
</dbReference>
<evidence type="ECO:0000256" key="3">
    <source>
        <dbReference type="ARBA" id="ARBA00022801"/>
    </source>
</evidence>